<sequence>MTGKPKAAEAQVLSTAPATDMMEKTAKPTTASASQPKAPITKPASANNDEQKKVTSYASMTGKPKASEGNVLATAPATDKLEKTAMPTTASASQPKAPIPKPAPANNDEQKKVSSYAATTGKPKAAEALVLATAPATDKLEKTAMPTTASPANQRLQSQSHTANNDEQKKVSSYAPPLLEKTAMPTTASASQPKAAIPKPAPANNDEQKKVSSYAATTVKPKAAEALVLATAPATDKMEKTECLPLHLPANQGSNPKASTC</sequence>
<reference evidence="2 3" key="1">
    <citation type="journal article" date="2017" name="PLoS Biol.">
        <title>The sea cucumber genome provides insights into morphological evolution and visceral regeneration.</title>
        <authorList>
            <person name="Zhang X."/>
            <person name="Sun L."/>
            <person name="Yuan J."/>
            <person name="Sun Y."/>
            <person name="Gao Y."/>
            <person name="Zhang L."/>
            <person name="Li S."/>
            <person name="Dai H."/>
            <person name="Hamel J.F."/>
            <person name="Liu C."/>
            <person name="Yu Y."/>
            <person name="Liu S."/>
            <person name="Lin W."/>
            <person name="Guo K."/>
            <person name="Jin S."/>
            <person name="Xu P."/>
            <person name="Storey K.B."/>
            <person name="Huan P."/>
            <person name="Zhang T."/>
            <person name="Zhou Y."/>
            <person name="Zhang J."/>
            <person name="Lin C."/>
            <person name="Li X."/>
            <person name="Xing L."/>
            <person name="Huo D."/>
            <person name="Sun M."/>
            <person name="Wang L."/>
            <person name="Mercier A."/>
            <person name="Li F."/>
            <person name="Yang H."/>
            <person name="Xiang J."/>
        </authorList>
    </citation>
    <scope>NUCLEOTIDE SEQUENCE [LARGE SCALE GENOMIC DNA]</scope>
    <source>
        <strain evidence="2">Shaxun</strain>
        <tissue evidence="2">Muscle</tissue>
    </source>
</reference>
<organism evidence="2 3">
    <name type="scientific">Stichopus japonicus</name>
    <name type="common">Sea cucumber</name>
    <dbReference type="NCBI Taxonomy" id="307972"/>
    <lineage>
        <taxon>Eukaryota</taxon>
        <taxon>Metazoa</taxon>
        <taxon>Echinodermata</taxon>
        <taxon>Eleutherozoa</taxon>
        <taxon>Echinozoa</taxon>
        <taxon>Holothuroidea</taxon>
        <taxon>Aspidochirotacea</taxon>
        <taxon>Aspidochirotida</taxon>
        <taxon>Stichopodidae</taxon>
        <taxon>Apostichopus</taxon>
    </lineage>
</organism>
<feature type="compositionally biased region" description="Low complexity" evidence="1">
    <location>
        <begin position="188"/>
        <end position="198"/>
    </location>
</feature>
<feature type="compositionally biased region" description="Polar residues" evidence="1">
    <location>
        <begin position="44"/>
        <end position="59"/>
    </location>
</feature>
<dbReference type="EMBL" id="MRZV01000495">
    <property type="protein sequence ID" value="PIK48884.1"/>
    <property type="molecule type" value="Genomic_DNA"/>
</dbReference>
<dbReference type="AlphaFoldDB" id="A0A2G8KLI7"/>
<feature type="region of interest" description="Disordered" evidence="1">
    <location>
        <begin position="1"/>
        <end position="123"/>
    </location>
</feature>
<accession>A0A2G8KLI7</accession>
<keyword evidence="3" id="KW-1185">Reference proteome</keyword>
<comment type="caution">
    <text evidence="2">The sequence shown here is derived from an EMBL/GenBank/DDBJ whole genome shotgun (WGS) entry which is preliminary data.</text>
</comment>
<protein>
    <submittedName>
        <fullName evidence="2">Uncharacterized protein</fullName>
    </submittedName>
</protein>
<gene>
    <name evidence="2" type="ORF">BSL78_14250</name>
</gene>
<feature type="region of interest" description="Disordered" evidence="1">
    <location>
        <begin position="135"/>
        <end position="214"/>
    </location>
</feature>
<evidence type="ECO:0000256" key="1">
    <source>
        <dbReference type="SAM" id="MobiDB-lite"/>
    </source>
</evidence>
<proteinExistence type="predicted"/>
<evidence type="ECO:0000313" key="2">
    <source>
        <dbReference type="EMBL" id="PIK48884.1"/>
    </source>
</evidence>
<evidence type="ECO:0000313" key="3">
    <source>
        <dbReference type="Proteomes" id="UP000230750"/>
    </source>
</evidence>
<dbReference type="Proteomes" id="UP000230750">
    <property type="component" value="Unassembled WGS sequence"/>
</dbReference>
<feature type="compositionally biased region" description="Polar residues" evidence="1">
    <location>
        <begin position="145"/>
        <end position="163"/>
    </location>
</feature>
<name>A0A2G8KLI7_STIJA</name>